<dbReference type="GO" id="GO:0032259">
    <property type="term" value="P:methylation"/>
    <property type="evidence" value="ECO:0007669"/>
    <property type="project" value="UniProtKB-KW"/>
</dbReference>
<comment type="caution">
    <text evidence="2">The sequence shown here is derived from an EMBL/GenBank/DDBJ whole genome shotgun (WGS) entry which is preliminary data.</text>
</comment>
<keyword evidence="2" id="KW-0489">Methyltransferase</keyword>
<dbReference type="PANTHER" id="PTHR43591:SF110">
    <property type="entry name" value="RHODANESE DOMAIN-CONTAINING PROTEIN"/>
    <property type="match status" value="1"/>
</dbReference>
<accession>A0A0M2PZJ4</accession>
<dbReference type="Proteomes" id="UP000034681">
    <property type="component" value="Unassembled WGS sequence"/>
</dbReference>
<dbReference type="EMBL" id="AJTX02000004">
    <property type="protein sequence ID" value="KKJ00488.1"/>
    <property type="molecule type" value="Genomic_DNA"/>
</dbReference>
<proteinExistence type="predicted"/>
<protein>
    <submittedName>
        <fullName evidence="2">Methyltransferase type 11</fullName>
    </submittedName>
</protein>
<evidence type="ECO:0000259" key="1">
    <source>
        <dbReference type="Pfam" id="PF13649"/>
    </source>
</evidence>
<dbReference type="Gene3D" id="3.40.50.150">
    <property type="entry name" value="Vaccinia Virus protein VP39"/>
    <property type="match status" value="1"/>
</dbReference>
<organism evidence="2 3">
    <name type="scientific">Prochlorothrix hollandica PCC 9006 = CALU 1027</name>
    <dbReference type="NCBI Taxonomy" id="317619"/>
    <lineage>
        <taxon>Bacteria</taxon>
        <taxon>Bacillati</taxon>
        <taxon>Cyanobacteriota</taxon>
        <taxon>Cyanophyceae</taxon>
        <taxon>Prochlorotrichales</taxon>
        <taxon>Prochlorotrichaceae</taxon>
        <taxon>Prochlorothrix</taxon>
    </lineage>
</organism>
<evidence type="ECO:0000313" key="2">
    <source>
        <dbReference type="EMBL" id="KKJ00488.1"/>
    </source>
</evidence>
<dbReference type="SUPFAM" id="SSF53335">
    <property type="entry name" value="S-adenosyl-L-methionine-dependent methyltransferases"/>
    <property type="match status" value="1"/>
</dbReference>
<feature type="domain" description="Methyltransferase" evidence="1">
    <location>
        <begin position="44"/>
        <end position="137"/>
    </location>
</feature>
<dbReference type="CDD" id="cd02440">
    <property type="entry name" value="AdoMet_MTases"/>
    <property type="match status" value="1"/>
</dbReference>
<reference evidence="2" key="1">
    <citation type="submission" date="2012-04" db="EMBL/GenBank/DDBJ databases">
        <authorList>
            <person name="Borisov I.G."/>
            <person name="Ivanikova N.V."/>
            <person name="Pinevich A.V."/>
        </authorList>
    </citation>
    <scope>NUCLEOTIDE SEQUENCE</scope>
    <source>
        <strain evidence="2">CALU 1027</strain>
    </source>
</reference>
<dbReference type="AlphaFoldDB" id="A0A0M2PZJ4"/>
<dbReference type="GO" id="GO:0008168">
    <property type="term" value="F:methyltransferase activity"/>
    <property type="evidence" value="ECO:0007669"/>
    <property type="project" value="UniProtKB-KW"/>
</dbReference>
<dbReference type="InterPro" id="IPR029063">
    <property type="entry name" value="SAM-dependent_MTases_sf"/>
</dbReference>
<dbReference type="eggNOG" id="COG2226">
    <property type="taxonomic scope" value="Bacteria"/>
</dbReference>
<dbReference type="PANTHER" id="PTHR43591">
    <property type="entry name" value="METHYLTRANSFERASE"/>
    <property type="match status" value="1"/>
</dbReference>
<dbReference type="InterPro" id="IPR041698">
    <property type="entry name" value="Methyltransf_25"/>
</dbReference>
<keyword evidence="2" id="KW-0808">Transferase</keyword>
<dbReference type="Pfam" id="PF13649">
    <property type="entry name" value="Methyltransf_25"/>
    <property type="match status" value="1"/>
</dbReference>
<dbReference type="STRING" id="317619.GCA_000332315_00295"/>
<name>A0A0M2PZJ4_PROHO</name>
<evidence type="ECO:0000313" key="3">
    <source>
        <dbReference type="Proteomes" id="UP000034681"/>
    </source>
</evidence>
<gene>
    <name evidence="2" type="ORF">PROH_07785</name>
</gene>
<sequence>MLQRKTEFFDGWAPHYDCLLTTVFYQAIHQRLIQCLAAPPQSPVLDLGCGTGRLLLRLGREFPALTGVGLDLSSAMVAQAQALHRGDDRVQFCTGEATAIPFAEGHFGAVFNTFSFLHYAEPEAVLGEVSRVLRSGGYFYLVDPMVGSLGFVPFSPNGIRFYDRAQRQSLGAAAGLQCLGHVPLLSNAWLTIFTKG</sequence>
<keyword evidence="3" id="KW-1185">Reference proteome</keyword>